<sequence>MIVTILQADRYWVVKMNGFFARKFDCQEDAESFASQLSNNQHSHNV</sequence>
<dbReference type="AlphaFoldDB" id="A0A839T618"/>
<evidence type="ECO:0000313" key="1">
    <source>
        <dbReference type="EMBL" id="MBB3104499.1"/>
    </source>
</evidence>
<protein>
    <recommendedName>
        <fullName evidence="3">DUF2188 domain-containing protein</fullName>
    </recommendedName>
</protein>
<dbReference type="Proteomes" id="UP000549250">
    <property type="component" value="Unassembled WGS sequence"/>
</dbReference>
<proteinExistence type="predicted"/>
<gene>
    <name evidence="1" type="ORF">FHR87_002919</name>
</gene>
<name>A0A839T618_AZOMA</name>
<accession>A0A839T618</accession>
<organism evidence="1 2">
    <name type="scientific">Azomonas macrocytogenes</name>
    <name type="common">Azotobacter macrocytogenes</name>
    <dbReference type="NCBI Taxonomy" id="69962"/>
    <lineage>
        <taxon>Bacteria</taxon>
        <taxon>Pseudomonadati</taxon>
        <taxon>Pseudomonadota</taxon>
        <taxon>Gammaproteobacteria</taxon>
        <taxon>Pseudomonadales</taxon>
        <taxon>Pseudomonadaceae</taxon>
        <taxon>Azomonas</taxon>
    </lineage>
</organism>
<comment type="caution">
    <text evidence="1">The sequence shown here is derived from an EMBL/GenBank/DDBJ whole genome shotgun (WGS) entry which is preliminary data.</text>
</comment>
<reference evidence="1 2" key="1">
    <citation type="submission" date="2020-08" db="EMBL/GenBank/DDBJ databases">
        <title>Genomic Encyclopedia of Type Strains, Phase III (KMG-III): the genomes of soil and plant-associated and newly described type strains.</title>
        <authorList>
            <person name="Whitman W."/>
        </authorList>
    </citation>
    <scope>NUCLEOTIDE SEQUENCE [LARGE SCALE GENOMIC DNA]</scope>
    <source>
        <strain evidence="1 2">CECT 4462</strain>
    </source>
</reference>
<keyword evidence="2" id="KW-1185">Reference proteome</keyword>
<evidence type="ECO:0008006" key="3">
    <source>
        <dbReference type="Google" id="ProtNLM"/>
    </source>
</evidence>
<dbReference type="EMBL" id="JACHXI010000016">
    <property type="protein sequence ID" value="MBB3104499.1"/>
    <property type="molecule type" value="Genomic_DNA"/>
</dbReference>
<evidence type="ECO:0000313" key="2">
    <source>
        <dbReference type="Proteomes" id="UP000549250"/>
    </source>
</evidence>